<dbReference type="AlphaFoldDB" id="A0A149QS61"/>
<reference evidence="2 3" key="1">
    <citation type="submission" date="2015-06" db="EMBL/GenBank/DDBJ databases">
        <title>Improved classification and identification of acetic acid bacteria using matrix-assisted laser desorption/ionization time-of-flight mass spectrometry; Gluconobacter nephelii and Gluconobacter uchimurae are later heterotypic synonyms of Gluconobacter japonicus and Gluconobacter oxydans, respectively.</title>
        <authorList>
            <person name="Li L."/>
            <person name="Cleenwerck I."/>
            <person name="De Vuyst L."/>
            <person name="Vandamme P."/>
        </authorList>
    </citation>
    <scope>NUCLEOTIDE SEQUENCE [LARGE SCALE GENOMIC DNA]</scope>
    <source>
        <strain evidence="2 3">LMG 1764</strain>
    </source>
</reference>
<keyword evidence="1" id="KW-1133">Transmembrane helix</keyword>
<evidence type="ECO:0000313" key="2">
    <source>
        <dbReference type="EMBL" id="KXV00101.1"/>
    </source>
</evidence>
<keyword evidence="1" id="KW-0812">Transmembrane</keyword>
<evidence type="ECO:0000256" key="1">
    <source>
        <dbReference type="SAM" id="Phobius"/>
    </source>
</evidence>
<comment type="caution">
    <text evidence="2">The sequence shown here is derived from an EMBL/GenBank/DDBJ whole genome shotgun (WGS) entry which is preliminary data.</text>
</comment>
<dbReference type="InterPro" id="IPR045584">
    <property type="entry name" value="Pilin-like"/>
</dbReference>
<feature type="transmembrane region" description="Helical" evidence="1">
    <location>
        <begin position="12"/>
        <end position="35"/>
    </location>
</feature>
<dbReference type="Gene3D" id="3.30.1690.10">
    <property type="entry name" value="TcpA-like pilin"/>
    <property type="match status" value="1"/>
</dbReference>
<name>A0A149QS61_9PROT</name>
<dbReference type="SUPFAM" id="SSF54523">
    <property type="entry name" value="Pili subunits"/>
    <property type="match status" value="1"/>
</dbReference>
<proteinExistence type="predicted"/>
<accession>A0A149QS61</accession>
<evidence type="ECO:0000313" key="3">
    <source>
        <dbReference type="Proteomes" id="UP000075573"/>
    </source>
</evidence>
<dbReference type="RefSeq" id="WP_062497388.1">
    <property type="nucleotide sequence ID" value="NZ_LHZB01000118.1"/>
</dbReference>
<dbReference type="PATRIC" id="fig|442.7.peg.3390"/>
<evidence type="ECO:0008006" key="4">
    <source>
        <dbReference type="Google" id="ProtNLM"/>
    </source>
</evidence>
<dbReference type="EMBL" id="LHZB01000118">
    <property type="protein sequence ID" value="KXV00101.1"/>
    <property type="molecule type" value="Genomic_DNA"/>
</dbReference>
<protein>
    <recommendedName>
        <fullName evidence="4">Type 4 secretion system PilS N-terminal domain-containing protein</fullName>
    </recommendedName>
</protein>
<gene>
    <name evidence="2" type="ORF">AD929_12840</name>
</gene>
<dbReference type="Proteomes" id="UP000075573">
    <property type="component" value="Unassembled WGS sequence"/>
</dbReference>
<keyword evidence="1" id="KW-0472">Membrane</keyword>
<organism evidence="2 3">
    <name type="scientific">Gluconobacter potus</name>
    <dbReference type="NCBI Taxonomy" id="2724927"/>
    <lineage>
        <taxon>Bacteria</taxon>
        <taxon>Pseudomonadati</taxon>
        <taxon>Pseudomonadota</taxon>
        <taxon>Alphaproteobacteria</taxon>
        <taxon>Acetobacterales</taxon>
        <taxon>Acetobacteraceae</taxon>
        <taxon>Gluconobacter</taxon>
    </lineage>
</organism>
<sequence>MRNPTARPARGLGILETLLALFIAGLVIAGALLLYDRAQNVRMTNDLIIEMNDIVLAVHKAYPSGRYDDLQVSDIKNLLPAKYVLSDGTLTNPWHNMVVVYPNGPNAFFVVMYGMPKSSCMQLSAIHMDTFPTIKGVQINTWQDNPFEGGSLTVPQLTQACRDSTFNMFAYTSL</sequence>